<dbReference type="PANTHER" id="PTHR23028:SF53">
    <property type="entry name" value="ACYL_TRANSF_3 DOMAIN-CONTAINING PROTEIN"/>
    <property type="match status" value="1"/>
</dbReference>
<dbReference type="PANTHER" id="PTHR23028">
    <property type="entry name" value="ACETYLTRANSFERASE"/>
    <property type="match status" value="1"/>
</dbReference>
<reference evidence="3 4" key="1">
    <citation type="submission" date="2018-04" db="EMBL/GenBank/DDBJ databases">
        <title>Flavobacterium sp. nov., isolated from glacier ice.</title>
        <authorList>
            <person name="Liu Q."/>
            <person name="Xin Y.-H."/>
        </authorList>
    </citation>
    <scope>NUCLEOTIDE SEQUENCE [LARGE SCALE GENOMIC DNA]</scope>
    <source>
        <strain evidence="3 4">RB1R5</strain>
    </source>
</reference>
<dbReference type="EMBL" id="QCZI01000004">
    <property type="protein sequence ID" value="PWA06101.1"/>
    <property type="molecule type" value="Genomic_DNA"/>
</dbReference>
<dbReference type="GO" id="GO:0000271">
    <property type="term" value="P:polysaccharide biosynthetic process"/>
    <property type="evidence" value="ECO:0007669"/>
    <property type="project" value="TreeGrafter"/>
</dbReference>
<evidence type="ECO:0000313" key="3">
    <source>
        <dbReference type="EMBL" id="PWA06101.1"/>
    </source>
</evidence>
<feature type="transmembrane region" description="Helical" evidence="1">
    <location>
        <begin position="264"/>
        <end position="283"/>
    </location>
</feature>
<feature type="transmembrane region" description="Helical" evidence="1">
    <location>
        <begin position="240"/>
        <end position="258"/>
    </location>
</feature>
<protein>
    <recommendedName>
        <fullName evidence="2">Acyltransferase 3 domain-containing protein</fullName>
    </recommendedName>
</protein>
<feature type="transmembrane region" description="Helical" evidence="1">
    <location>
        <begin position="21"/>
        <end position="38"/>
    </location>
</feature>
<feature type="transmembrane region" description="Helical" evidence="1">
    <location>
        <begin position="154"/>
        <end position="171"/>
    </location>
</feature>
<proteinExistence type="predicted"/>
<feature type="transmembrane region" description="Helical" evidence="1">
    <location>
        <begin position="213"/>
        <end position="233"/>
    </location>
</feature>
<organism evidence="3 4">
    <name type="scientific">Flavobacterium psychrotolerans</name>
    <dbReference type="NCBI Taxonomy" id="2169410"/>
    <lineage>
        <taxon>Bacteria</taxon>
        <taxon>Pseudomonadati</taxon>
        <taxon>Bacteroidota</taxon>
        <taxon>Flavobacteriia</taxon>
        <taxon>Flavobacteriales</taxon>
        <taxon>Flavobacteriaceae</taxon>
        <taxon>Flavobacterium</taxon>
    </lineage>
</organism>
<feature type="transmembrane region" description="Helical" evidence="1">
    <location>
        <begin position="339"/>
        <end position="356"/>
    </location>
</feature>
<evidence type="ECO:0000259" key="2">
    <source>
        <dbReference type="Pfam" id="PF01757"/>
    </source>
</evidence>
<keyword evidence="1" id="KW-0472">Membrane</keyword>
<name>A0A2U1JLQ3_9FLAO</name>
<feature type="domain" description="Acyltransferase 3" evidence="2">
    <location>
        <begin position="18"/>
        <end position="353"/>
    </location>
</feature>
<dbReference type="InterPro" id="IPR002656">
    <property type="entry name" value="Acyl_transf_3_dom"/>
</dbReference>
<keyword evidence="1" id="KW-1133">Transmembrane helix</keyword>
<feature type="transmembrane region" description="Helical" evidence="1">
    <location>
        <begin position="295"/>
        <end position="319"/>
    </location>
</feature>
<accession>A0A2U1JLQ3</accession>
<feature type="transmembrane region" description="Helical" evidence="1">
    <location>
        <begin position="58"/>
        <end position="76"/>
    </location>
</feature>
<dbReference type="GO" id="GO:0016020">
    <property type="term" value="C:membrane"/>
    <property type="evidence" value="ECO:0007669"/>
    <property type="project" value="TreeGrafter"/>
</dbReference>
<feature type="transmembrane region" description="Helical" evidence="1">
    <location>
        <begin position="97"/>
        <end position="117"/>
    </location>
</feature>
<evidence type="ECO:0000256" key="1">
    <source>
        <dbReference type="SAM" id="Phobius"/>
    </source>
</evidence>
<evidence type="ECO:0000313" key="4">
    <source>
        <dbReference type="Proteomes" id="UP000245449"/>
    </source>
</evidence>
<dbReference type="Pfam" id="PF01757">
    <property type="entry name" value="Acyl_transf_3"/>
    <property type="match status" value="1"/>
</dbReference>
<dbReference type="GO" id="GO:0016747">
    <property type="term" value="F:acyltransferase activity, transferring groups other than amino-acyl groups"/>
    <property type="evidence" value="ECO:0007669"/>
    <property type="project" value="InterPro"/>
</dbReference>
<dbReference type="Proteomes" id="UP000245449">
    <property type="component" value="Unassembled WGS sequence"/>
</dbReference>
<dbReference type="AlphaFoldDB" id="A0A2U1JLQ3"/>
<gene>
    <name evidence="3" type="ORF">DB895_04145</name>
</gene>
<dbReference type="InterPro" id="IPR050879">
    <property type="entry name" value="Acyltransferase_3"/>
</dbReference>
<comment type="caution">
    <text evidence="3">The sequence shown here is derived from an EMBL/GenBank/DDBJ whole genome shotgun (WGS) entry which is preliminary data.</text>
</comment>
<feature type="transmembrane region" description="Helical" evidence="1">
    <location>
        <begin position="176"/>
        <end position="193"/>
    </location>
</feature>
<sequence length="366" mass="43431">MSIQKDYSDNCHTDRIFGLDIFRAIAIILVVKEHGSFLLKNTVLDSLPSIKMIDGVDLFFVLSGYLIGSILLKEINSGEKFGIRELIRFWRRRWLRTLPNYYLILFANYLIIYFGIIQEDIQQFNWKFFFFLQNFSSPFHGFFWESWSLTIEEWFYISVPIFLILFLKFLTPKKSFILVTVLMIVFPFLYRIGIMNYSINDFYLYDITFRKIVMTRLDSIAYGLLASWVYYYFNNYWVKFKTSSFIIGIGLIVFVLNYEAEYNTLYKQVIYFALGPISAMFLLPFAESIKMHKGVFVGIITHVSKISYSMYLLNLALIAEVVRDNFAPTNEIDGIVKYLLFWFFVLVGSSVLYKYYEKPILNFRDR</sequence>
<keyword evidence="1" id="KW-0812">Transmembrane</keyword>
<keyword evidence="4" id="KW-1185">Reference proteome</keyword>